<dbReference type="Pfam" id="PF00884">
    <property type="entry name" value="Sulfatase"/>
    <property type="match status" value="1"/>
</dbReference>
<comment type="cofactor">
    <cofactor evidence="1">
        <name>Ca(2+)</name>
        <dbReference type="ChEBI" id="CHEBI:29108"/>
    </cofactor>
</comment>
<dbReference type="EMBL" id="CAAHFG010000001">
    <property type="protein sequence ID" value="VGO14026.1"/>
    <property type="molecule type" value="Genomic_DNA"/>
</dbReference>
<dbReference type="AlphaFoldDB" id="A0A6C2U3T1"/>
<comment type="similarity">
    <text evidence="2">Belongs to the sulfatase family.</text>
</comment>
<dbReference type="GO" id="GO:0046872">
    <property type="term" value="F:metal ion binding"/>
    <property type="evidence" value="ECO:0007669"/>
    <property type="project" value="UniProtKB-KW"/>
</dbReference>
<sequence>MINRTLVLCVLFATAGIASASERPNILFIMADDLGVKDLGCYGSDYYRTPNLDQLAEEGMRFSRAYAACNVCSPTRAAILTGRTPHRVQLTDALPWDRLAENPKMIPPNHLKELPSNLPTFGKALQQAGYRTALFGKWHLGNEETFFNEGEHKAYGFDEAADCSGQEKRRDKGVDELTDLTVRFLEEHKDDPFMVCLMHHVPHVPMACPPEAEALYDDVPKGKFQKNKKYAGMVSHLDQSIKTVMDKLAELELDRNTVVIFTSDNGGLKNLTSNKPFRGGKGDVYEGGIRVPLLVRWPGRVAAEAVSDAAVISTDYFPTFLEMAGVKPMTKAHVDGASMLPFLKGKDADPRTLVWHFPHRDHPASAIAVGDWKLVRHILSGDQALYNLKDDPGELNDLAARYPERLERLVNMLENHLQSSGAQRMRPNPGWDAERPPGKIKNYGVFYPEGGKVYQQVKKPYPEWFHETE</sequence>
<dbReference type="InterPro" id="IPR050738">
    <property type="entry name" value="Sulfatase"/>
</dbReference>
<evidence type="ECO:0000256" key="5">
    <source>
        <dbReference type="ARBA" id="ARBA00022801"/>
    </source>
</evidence>
<accession>A0A6C2U3T1</accession>
<protein>
    <submittedName>
        <fullName evidence="9">Arylsulfatase</fullName>
    </submittedName>
</protein>
<dbReference type="InterPro" id="IPR000917">
    <property type="entry name" value="Sulfatase_N"/>
</dbReference>
<evidence type="ECO:0000313" key="9">
    <source>
        <dbReference type="EMBL" id="VGO14026.1"/>
    </source>
</evidence>
<keyword evidence="3" id="KW-0479">Metal-binding</keyword>
<dbReference type="InterPro" id="IPR017850">
    <property type="entry name" value="Alkaline_phosphatase_core_sf"/>
</dbReference>
<keyword evidence="4 7" id="KW-0732">Signal</keyword>
<dbReference type="Gene3D" id="3.30.1120.10">
    <property type="match status" value="1"/>
</dbReference>
<evidence type="ECO:0000256" key="1">
    <source>
        <dbReference type="ARBA" id="ARBA00001913"/>
    </source>
</evidence>
<feature type="signal peptide" evidence="7">
    <location>
        <begin position="1"/>
        <end position="20"/>
    </location>
</feature>
<dbReference type="SUPFAM" id="SSF53649">
    <property type="entry name" value="Alkaline phosphatase-like"/>
    <property type="match status" value="1"/>
</dbReference>
<gene>
    <name evidence="9" type="primary">atsA_176</name>
    <name evidence="9" type="ORF">PDESU_02583</name>
</gene>
<keyword evidence="10" id="KW-1185">Reference proteome</keyword>
<proteinExistence type="inferred from homology"/>
<feature type="chain" id="PRO_5028976715" evidence="7">
    <location>
        <begin position="21"/>
        <end position="469"/>
    </location>
</feature>
<dbReference type="CDD" id="cd16144">
    <property type="entry name" value="ARS_like"/>
    <property type="match status" value="1"/>
</dbReference>
<keyword evidence="5" id="KW-0378">Hydrolase</keyword>
<dbReference type="PANTHER" id="PTHR42693">
    <property type="entry name" value="ARYLSULFATASE FAMILY MEMBER"/>
    <property type="match status" value="1"/>
</dbReference>
<organism evidence="9 10">
    <name type="scientific">Pontiella desulfatans</name>
    <dbReference type="NCBI Taxonomy" id="2750659"/>
    <lineage>
        <taxon>Bacteria</taxon>
        <taxon>Pseudomonadati</taxon>
        <taxon>Kiritimatiellota</taxon>
        <taxon>Kiritimatiellia</taxon>
        <taxon>Kiritimatiellales</taxon>
        <taxon>Pontiellaceae</taxon>
        <taxon>Pontiella</taxon>
    </lineage>
</organism>
<reference evidence="9 10" key="1">
    <citation type="submission" date="2019-04" db="EMBL/GenBank/DDBJ databases">
        <authorList>
            <person name="Van Vliet M D."/>
        </authorList>
    </citation>
    <scope>NUCLEOTIDE SEQUENCE [LARGE SCALE GENOMIC DNA]</scope>
    <source>
        <strain evidence="9 10">F1</strain>
    </source>
</reference>
<dbReference type="Proteomes" id="UP000366872">
    <property type="component" value="Unassembled WGS sequence"/>
</dbReference>
<keyword evidence="6" id="KW-0106">Calcium</keyword>
<dbReference type="PANTHER" id="PTHR42693:SF42">
    <property type="entry name" value="ARYLSULFATASE G"/>
    <property type="match status" value="1"/>
</dbReference>
<name>A0A6C2U3T1_PONDE</name>
<evidence type="ECO:0000256" key="7">
    <source>
        <dbReference type="SAM" id="SignalP"/>
    </source>
</evidence>
<evidence type="ECO:0000256" key="2">
    <source>
        <dbReference type="ARBA" id="ARBA00008779"/>
    </source>
</evidence>
<dbReference type="RefSeq" id="WP_136079552.1">
    <property type="nucleotide sequence ID" value="NZ_CAAHFG010000001.1"/>
</dbReference>
<evidence type="ECO:0000259" key="8">
    <source>
        <dbReference type="Pfam" id="PF00884"/>
    </source>
</evidence>
<dbReference type="Gene3D" id="3.40.720.10">
    <property type="entry name" value="Alkaline Phosphatase, subunit A"/>
    <property type="match status" value="1"/>
</dbReference>
<dbReference type="GO" id="GO:0004065">
    <property type="term" value="F:arylsulfatase activity"/>
    <property type="evidence" value="ECO:0007669"/>
    <property type="project" value="TreeGrafter"/>
</dbReference>
<evidence type="ECO:0000256" key="3">
    <source>
        <dbReference type="ARBA" id="ARBA00022723"/>
    </source>
</evidence>
<feature type="domain" description="Sulfatase N-terminal" evidence="8">
    <location>
        <begin position="24"/>
        <end position="326"/>
    </location>
</feature>
<evidence type="ECO:0000256" key="4">
    <source>
        <dbReference type="ARBA" id="ARBA00022729"/>
    </source>
</evidence>
<evidence type="ECO:0000256" key="6">
    <source>
        <dbReference type="ARBA" id="ARBA00022837"/>
    </source>
</evidence>
<evidence type="ECO:0000313" key="10">
    <source>
        <dbReference type="Proteomes" id="UP000366872"/>
    </source>
</evidence>